<evidence type="ECO:0000313" key="1">
    <source>
        <dbReference type="EMBL" id="KAI1865140.1"/>
    </source>
</evidence>
<evidence type="ECO:0000313" key="2">
    <source>
        <dbReference type="Proteomes" id="UP000829685"/>
    </source>
</evidence>
<dbReference type="Proteomes" id="UP000829685">
    <property type="component" value="Unassembled WGS sequence"/>
</dbReference>
<proteinExistence type="predicted"/>
<reference evidence="1" key="1">
    <citation type="submission" date="2021-03" db="EMBL/GenBank/DDBJ databases">
        <title>Revisited historic fungal species revealed as producer of novel bioactive compounds through whole genome sequencing and comparative genomics.</title>
        <authorList>
            <person name="Vignolle G.A."/>
            <person name="Hochenegger N."/>
            <person name="Mach R.L."/>
            <person name="Mach-Aigner A.R."/>
            <person name="Javad Rahimi M."/>
            <person name="Salim K.A."/>
            <person name="Chan C.M."/>
            <person name="Lim L.B.L."/>
            <person name="Cai F."/>
            <person name="Druzhinina I.S."/>
            <person name="U'Ren J.M."/>
            <person name="Derntl C."/>
        </authorList>
    </citation>
    <scope>NUCLEOTIDE SEQUENCE</scope>
    <source>
        <strain evidence="1">TUCIM 5799</strain>
    </source>
</reference>
<name>A0A9P9WIK2_9PEZI</name>
<sequence>MFLAWCKENDAEKLGSSLDNRSATAAEMGRIQRTRVFIYDNIHVTSHPPQGHSFAPFFSNCSPWENAQLGSIVHFLGARIATERAEIINEVLQLRDGVRDINILNYLPSELDHVMSWIRVHGTPVDVLPYSEKPYYDENDTGPEDIHRWSNGLESATGGGDYCLADTLLYSQDRGLHSFMNFDDWPLRRTGYVMWDRSRLDSIGIFNEPWLGEEQEVPPEVIHYDHKSFDASCAERKRLWLAGASGWWAAGNTSKLVWEPRRTEIAEGGQAQLNFID</sequence>
<gene>
    <name evidence="1" type="ORF">JX265_008187</name>
</gene>
<accession>A0A9P9WIK2</accession>
<comment type="caution">
    <text evidence="1">The sequence shown here is derived from an EMBL/GenBank/DDBJ whole genome shotgun (WGS) entry which is preliminary data.</text>
</comment>
<organism evidence="1 2">
    <name type="scientific">Neoarthrinium moseri</name>
    <dbReference type="NCBI Taxonomy" id="1658444"/>
    <lineage>
        <taxon>Eukaryota</taxon>
        <taxon>Fungi</taxon>
        <taxon>Dikarya</taxon>
        <taxon>Ascomycota</taxon>
        <taxon>Pezizomycotina</taxon>
        <taxon>Sordariomycetes</taxon>
        <taxon>Xylariomycetidae</taxon>
        <taxon>Amphisphaeriales</taxon>
        <taxon>Apiosporaceae</taxon>
        <taxon>Neoarthrinium</taxon>
    </lineage>
</organism>
<dbReference type="EMBL" id="JAFIMR010000022">
    <property type="protein sequence ID" value="KAI1865140.1"/>
    <property type="molecule type" value="Genomic_DNA"/>
</dbReference>
<protein>
    <submittedName>
        <fullName evidence="1">Uncharacterized protein</fullName>
    </submittedName>
</protein>
<keyword evidence="2" id="KW-1185">Reference proteome</keyword>
<dbReference type="AlphaFoldDB" id="A0A9P9WIK2"/>